<dbReference type="OrthoDB" id="7428978at2"/>
<reference evidence="1 3" key="1">
    <citation type="submission" date="2019-12" db="EMBL/GenBank/DDBJ databases">
        <title>Genomic-based taxomic classification of the family Erythrobacteraceae.</title>
        <authorList>
            <person name="Xu L."/>
        </authorList>
    </citation>
    <scope>NUCLEOTIDE SEQUENCE [LARGE SCALE GENOMIC DNA]</scope>
    <source>
        <strain evidence="1 3">JCM 16677</strain>
    </source>
</reference>
<organism evidence="1 3">
    <name type="scientific">Parerythrobacter jejuensis</name>
    <dbReference type="NCBI Taxonomy" id="795812"/>
    <lineage>
        <taxon>Bacteria</taxon>
        <taxon>Pseudomonadati</taxon>
        <taxon>Pseudomonadota</taxon>
        <taxon>Alphaproteobacteria</taxon>
        <taxon>Sphingomonadales</taxon>
        <taxon>Erythrobacteraceae</taxon>
        <taxon>Parerythrobacter</taxon>
    </lineage>
</organism>
<dbReference type="AlphaFoldDB" id="A0A845ANN0"/>
<proteinExistence type="predicted"/>
<evidence type="ECO:0000313" key="2">
    <source>
        <dbReference type="EMBL" id="MXP33829.1"/>
    </source>
</evidence>
<accession>A0A845ANN0</accession>
<evidence type="ECO:0000313" key="1">
    <source>
        <dbReference type="EMBL" id="MXP31069.1"/>
    </source>
</evidence>
<dbReference type="Proteomes" id="UP000446786">
    <property type="component" value="Unassembled WGS sequence"/>
</dbReference>
<gene>
    <name evidence="1" type="ORF">GRI94_04435</name>
    <name evidence="2" type="ORF">GRI94_18525</name>
</gene>
<dbReference type="EMBL" id="WTYE01000001">
    <property type="protein sequence ID" value="MXP33829.1"/>
    <property type="molecule type" value="Genomic_DNA"/>
</dbReference>
<dbReference type="RefSeq" id="WP_160778544.1">
    <property type="nucleotide sequence ID" value="NZ_BAAAZF010000001.1"/>
</dbReference>
<dbReference type="EMBL" id="WTYE01000001">
    <property type="protein sequence ID" value="MXP31069.1"/>
    <property type="molecule type" value="Genomic_DNA"/>
</dbReference>
<name>A0A845ANN0_9SPHN</name>
<evidence type="ECO:0000313" key="3">
    <source>
        <dbReference type="Proteomes" id="UP000446786"/>
    </source>
</evidence>
<sequence length="58" mass="5843">MTQISKALLLAAAMIGIALLAVAGIVPEQVAQFAPMALLAIFPTAWLGSGSDSCTRAA</sequence>
<comment type="caution">
    <text evidence="1">The sequence shown here is derived from an EMBL/GenBank/DDBJ whole genome shotgun (WGS) entry which is preliminary data.</text>
</comment>
<protein>
    <submittedName>
        <fullName evidence="1">Uncharacterized protein</fullName>
    </submittedName>
</protein>
<keyword evidence="3" id="KW-1185">Reference proteome</keyword>